<protein>
    <submittedName>
        <fullName evidence="1">Uncharacterized protein</fullName>
    </submittedName>
</protein>
<name>U9TWV4_RHIID</name>
<proteinExistence type="predicted"/>
<accession>U9TWV4</accession>
<sequence length="64" mass="7556">MNDIRKDVVWAAFNKAYALLDPTIDNLDKEYEFKKKTVLTDESLTEDEKSEEQKEFVKIVKMNV</sequence>
<reference evidence="1" key="1">
    <citation type="submission" date="2013-07" db="EMBL/GenBank/DDBJ databases">
        <title>The genome of an arbuscular mycorrhizal fungus provides insights into the evolution of the oldest plant symbiosis.</title>
        <authorList>
            <consortium name="DOE Joint Genome Institute"/>
            <person name="Tisserant E."/>
            <person name="Malbreil M."/>
            <person name="Kuo A."/>
            <person name="Kohler A."/>
            <person name="Symeonidi A."/>
            <person name="Balestrini R."/>
            <person name="Charron P."/>
            <person name="Duensing N."/>
            <person name="Frei-dit-Frey N."/>
            <person name="Gianinazzi-Pearson V."/>
            <person name="Gilbert B."/>
            <person name="Handa Y."/>
            <person name="Hijri M."/>
            <person name="Kaul R."/>
            <person name="Kawaguchi M."/>
            <person name="Krajinski F."/>
            <person name="Lammers P."/>
            <person name="Lapierre D."/>
            <person name="Masclaux F.G."/>
            <person name="Murat C."/>
            <person name="Morin E."/>
            <person name="Ndikumana S."/>
            <person name="Pagni M."/>
            <person name="Petitpierre D."/>
            <person name="Requena N."/>
            <person name="Rosikiewicz P."/>
            <person name="Riley R."/>
            <person name="Saito K."/>
            <person name="San Clemente H."/>
            <person name="Shapiro H."/>
            <person name="van Tuinen D."/>
            <person name="Becard G."/>
            <person name="Bonfante P."/>
            <person name="Paszkowski U."/>
            <person name="Shachar-Hill Y."/>
            <person name="Young J.P."/>
            <person name="Sanders I.R."/>
            <person name="Henrissat B."/>
            <person name="Rensing S.A."/>
            <person name="Grigoriev I.V."/>
            <person name="Corradi N."/>
            <person name="Roux C."/>
            <person name="Martin F."/>
        </authorList>
    </citation>
    <scope>NUCLEOTIDE SEQUENCE</scope>
    <source>
        <strain evidence="1">DAOM 197198</strain>
    </source>
</reference>
<gene>
    <name evidence="1" type="ORF">GLOINDRAFT_26989</name>
</gene>
<dbReference type="EMBL" id="KI284789">
    <property type="protein sequence ID" value="ESA12570.1"/>
    <property type="molecule type" value="Genomic_DNA"/>
</dbReference>
<organism evidence="1">
    <name type="scientific">Rhizophagus irregularis (strain DAOM 181602 / DAOM 197198 / MUCL 43194)</name>
    <name type="common">Arbuscular mycorrhizal fungus</name>
    <name type="synonym">Glomus intraradices</name>
    <dbReference type="NCBI Taxonomy" id="747089"/>
    <lineage>
        <taxon>Eukaryota</taxon>
        <taxon>Fungi</taxon>
        <taxon>Fungi incertae sedis</taxon>
        <taxon>Mucoromycota</taxon>
        <taxon>Glomeromycotina</taxon>
        <taxon>Glomeromycetes</taxon>
        <taxon>Glomerales</taxon>
        <taxon>Glomeraceae</taxon>
        <taxon>Rhizophagus</taxon>
    </lineage>
</organism>
<dbReference type="AlphaFoldDB" id="U9TWV4"/>
<evidence type="ECO:0000313" key="1">
    <source>
        <dbReference type="EMBL" id="ESA12570.1"/>
    </source>
</evidence>
<dbReference type="HOGENOM" id="CLU_000288_7_27_1"/>